<comment type="caution">
    <text evidence="1">The sequence shown here is derived from an EMBL/GenBank/DDBJ whole genome shotgun (WGS) entry which is preliminary data.</text>
</comment>
<gene>
    <name evidence="1" type="ORF">GCM10011511_44800</name>
</gene>
<organism evidence="1 2">
    <name type="scientific">Puia dinghuensis</name>
    <dbReference type="NCBI Taxonomy" id="1792502"/>
    <lineage>
        <taxon>Bacteria</taxon>
        <taxon>Pseudomonadati</taxon>
        <taxon>Bacteroidota</taxon>
        <taxon>Chitinophagia</taxon>
        <taxon>Chitinophagales</taxon>
        <taxon>Chitinophagaceae</taxon>
        <taxon>Puia</taxon>
    </lineage>
</organism>
<evidence type="ECO:0000313" key="2">
    <source>
        <dbReference type="Proteomes" id="UP000607559"/>
    </source>
</evidence>
<reference evidence="1" key="2">
    <citation type="submission" date="2020-09" db="EMBL/GenBank/DDBJ databases">
        <authorList>
            <person name="Sun Q."/>
            <person name="Zhou Y."/>
        </authorList>
    </citation>
    <scope>NUCLEOTIDE SEQUENCE</scope>
    <source>
        <strain evidence="1">CGMCC 1.15448</strain>
    </source>
</reference>
<reference evidence="1" key="1">
    <citation type="journal article" date="2014" name="Int. J. Syst. Evol. Microbiol.">
        <title>Complete genome sequence of Corynebacterium casei LMG S-19264T (=DSM 44701T), isolated from a smear-ripened cheese.</title>
        <authorList>
            <consortium name="US DOE Joint Genome Institute (JGI-PGF)"/>
            <person name="Walter F."/>
            <person name="Albersmeier A."/>
            <person name="Kalinowski J."/>
            <person name="Ruckert C."/>
        </authorList>
    </citation>
    <scope>NUCLEOTIDE SEQUENCE</scope>
    <source>
        <strain evidence="1">CGMCC 1.15448</strain>
    </source>
</reference>
<evidence type="ECO:0000313" key="1">
    <source>
        <dbReference type="EMBL" id="GGB15987.1"/>
    </source>
</evidence>
<sequence>MLSDAEKQREISNQLALLPYFGGDMSKHILVEVGPYGNEQDAEVTALRYRIISDLKHQPGVSDKIFEALTKAAHKLGISVVASF</sequence>
<dbReference type="AlphaFoldDB" id="A0A8J2UGU8"/>
<keyword evidence="2" id="KW-1185">Reference proteome</keyword>
<name>A0A8J2UGU8_9BACT</name>
<dbReference type="Proteomes" id="UP000607559">
    <property type="component" value="Unassembled WGS sequence"/>
</dbReference>
<proteinExistence type="predicted"/>
<dbReference type="EMBL" id="BMJC01000005">
    <property type="protein sequence ID" value="GGB15987.1"/>
    <property type="molecule type" value="Genomic_DNA"/>
</dbReference>
<dbReference type="RefSeq" id="WP_188936029.1">
    <property type="nucleotide sequence ID" value="NZ_BMJC01000005.1"/>
</dbReference>
<accession>A0A8J2UGU8</accession>
<protein>
    <submittedName>
        <fullName evidence="1">Uncharacterized protein</fullName>
    </submittedName>
</protein>